<reference evidence="5" key="1">
    <citation type="submission" date="2018-05" db="EMBL/GenBank/DDBJ databases">
        <title>Azospirillum thermophila sp. nov., a novel isolated from hot spring.</title>
        <authorList>
            <person name="Zhao Z."/>
        </authorList>
    </citation>
    <scope>NUCLEOTIDE SEQUENCE [LARGE SCALE GENOMIC DNA]</scope>
    <source>
        <strain evidence="5">CFH 70021</strain>
        <plasmid evidence="5">unnamed2</plasmid>
    </source>
</reference>
<dbReference type="Proteomes" id="UP000245629">
    <property type="component" value="Plasmid unnamed2"/>
</dbReference>
<dbReference type="InterPro" id="IPR013783">
    <property type="entry name" value="Ig-like_fold"/>
</dbReference>
<dbReference type="InterPro" id="IPR014756">
    <property type="entry name" value="Ig_E-set"/>
</dbReference>
<dbReference type="KEGG" id="azz:DEW08_27320"/>
<accession>A0A2S2CZQ1</accession>
<feature type="chain" id="PRO_5015734596" evidence="1">
    <location>
        <begin position="23"/>
        <end position="266"/>
    </location>
</feature>
<dbReference type="Pfam" id="PF08770">
    <property type="entry name" value="SoxZ"/>
    <property type="match status" value="1"/>
</dbReference>
<dbReference type="NCBIfam" id="TIGR04557">
    <property type="entry name" value="fuse_rel_SoxYZ"/>
    <property type="match status" value="1"/>
</dbReference>
<sequence length="266" mass="27825">MSRYRTCLLILVAGLAGGAAQAAPLPPDPLESVVWETLAPAVFGDAPVVFDDRVVVQTPADVENALAVPVAVDAGALGEVREMVLLADLNPFPVVLRFEPLAARPFIATRIKVQQATAIRGAARTADGVWHVGGRLVDAAGGGCAAPPQSYAAADWERHLGEVQARLWPAAGAEAARLKLRIRHPMDTGLSAGVPAFFIETLTVAAEDGTPLARIAPLEPVSEDPVFTLEPRLPAGTAMLRLTGRDNNGGEIAARIPVPTLRSALP</sequence>
<dbReference type="RefSeq" id="WP_109333251.1">
    <property type="nucleotide sequence ID" value="NZ_CP029357.1"/>
</dbReference>
<dbReference type="Gene3D" id="2.60.40.10">
    <property type="entry name" value="Immunoglobulins"/>
    <property type="match status" value="1"/>
</dbReference>
<evidence type="ECO:0000259" key="2">
    <source>
        <dbReference type="Pfam" id="PF08770"/>
    </source>
</evidence>
<dbReference type="InterPro" id="IPR014880">
    <property type="entry name" value="SoxZ_dom"/>
</dbReference>
<organism evidence="4 5">
    <name type="scientific">Azospirillum thermophilum</name>
    <dbReference type="NCBI Taxonomy" id="2202148"/>
    <lineage>
        <taxon>Bacteria</taxon>
        <taxon>Pseudomonadati</taxon>
        <taxon>Pseudomonadota</taxon>
        <taxon>Alphaproteobacteria</taxon>
        <taxon>Rhodospirillales</taxon>
        <taxon>Azospirillaceae</taxon>
        <taxon>Azospirillum</taxon>
    </lineage>
</organism>
<keyword evidence="1" id="KW-0732">Signal</keyword>
<dbReference type="Pfam" id="PF13501">
    <property type="entry name" value="SoxY"/>
    <property type="match status" value="1"/>
</dbReference>
<protein>
    <submittedName>
        <fullName evidence="4">Quinoprotein dehydrogenase-associated SoxYZ-like carrier</fullName>
    </submittedName>
</protein>
<geneLocation type="plasmid" evidence="4 5">
    <name>unnamed2</name>
</geneLocation>
<keyword evidence="4" id="KW-0614">Plasmid</keyword>
<keyword evidence="5" id="KW-1185">Reference proteome</keyword>
<feature type="domain" description="Ig-like SoxY" evidence="3">
    <location>
        <begin position="41"/>
        <end position="144"/>
    </location>
</feature>
<evidence type="ECO:0000313" key="4">
    <source>
        <dbReference type="EMBL" id="AWK89697.1"/>
    </source>
</evidence>
<feature type="signal peptide" evidence="1">
    <location>
        <begin position="1"/>
        <end position="22"/>
    </location>
</feature>
<dbReference type="InterPro" id="IPR030831">
    <property type="entry name" value="Fuse-rel_SoxYZ"/>
</dbReference>
<dbReference type="AlphaFoldDB" id="A0A2S2CZQ1"/>
<evidence type="ECO:0000256" key="1">
    <source>
        <dbReference type="SAM" id="SignalP"/>
    </source>
</evidence>
<dbReference type="SUPFAM" id="SSF81296">
    <property type="entry name" value="E set domains"/>
    <property type="match status" value="1"/>
</dbReference>
<evidence type="ECO:0000313" key="5">
    <source>
        <dbReference type="Proteomes" id="UP000245629"/>
    </source>
</evidence>
<gene>
    <name evidence="4" type="ORF">DEW08_27320</name>
</gene>
<dbReference type="InterPro" id="IPR032711">
    <property type="entry name" value="SoxY"/>
</dbReference>
<dbReference type="InterPro" id="IPR038162">
    <property type="entry name" value="SoxY_sf"/>
</dbReference>
<dbReference type="Gene3D" id="2.60.40.2470">
    <property type="entry name" value="SoxY domain"/>
    <property type="match status" value="1"/>
</dbReference>
<dbReference type="EMBL" id="CP029357">
    <property type="protein sequence ID" value="AWK89697.1"/>
    <property type="molecule type" value="Genomic_DNA"/>
</dbReference>
<dbReference type="OrthoDB" id="5343309at2"/>
<feature type="domain" description="Sulphur oxidation protein SoxZ" evidence="2">
    <location>
        <begin position="174"/>
        <end position="251"/>
    </location>
</feature>
<proteinExistence type="predicted"/>
<name>A0A2S2CZQ1_9PROT</name>
<evidence type="ECO:0000259" key="3">
    <source>
        <dbReference type="Pfam" id="PF13501"/>
    </source>
</evidence>